<reference evidence="6 7" key="1">
    <citation type="submission" date="2020-03" db="EMBL/GenBank/DDBJ databases">
        <title>Isolation of cellulose-producing strains, genome characterization and application of the synthesized cellulose films as an economical and sustainable material for piezoelectric sensor construction.</title>
        <authorList>
            <person name="Mangayil R.K."/>
        </authorList>
    </citation>
    <scope>NUCLEOTIDE SEQUENCE [LARGE SCALE GENOMIC DNA]</scope>
    <source>
        <strain evidence="6 7">ENS 9a1a</strain>
    </source>
</reference>
<dbReference type="Pfam" id="PF02112">
    <property type="entry name" value="PDEase_II"/>
    <property type="match status" value="1"/>
</dbReference>
<keyword evidence="7" id="KW-1185">Reference proteome</keyword>
<feature type="chain" id="PRO_5032852117" evidence="5">
    <location>
        <begin position="19"/>
        <end position="326"/>
    </location>
</feature>
<keyword evidence="1 4" id="KW-0378">Hydrolase</keyword>
<feature type="signal peptide" evidence="5">
    <location>
        <begin position="1"/>
        <end position="18"/>
    </location>
</feature>
<gene>
    <name evidence="6" type="ORF">GWK63_08280</name>
</gene>
<dbReference type="AlphaFoldDB" id="A0A858JMV2"/>
<dbReference type="GO" id="GO:0006198">
    <property type="term" value="P:cAMP catabolic process"/>
    <property type="evidence" value="ECO:0007669"/>
    <property type="project" value="UniProtKB-UniRule"/>
</dbReference>
<dbReference type="PRINTS" id="PR00388">
    <property type="entry name" value="PDIESTERASE2"/>
</dbReference>
<evidence type="ECO:0000313" key="6">
    <source>
        <dbReference type="EMBL" id="QIP37022.1"/>
    </source>
</evidence>
<dbReference type="InterPro" id="IPR036866">
    <property type="entry name" value="RibonucZ/Hydroxyglut_hydro"/>
</dbReference>
<evidence type="ECO:0000313" key="7">
    <source>
        <dbReference type="Proteomes" id="UP000502533"/>
    </source>
</evidence>
<evidence type="ECO:0000256" key="1">
    <source>
        <dbReference type="ARBA" id="ARBA00022801"/>
    </source>
</evidence>
<name>A0A858JMV2_9PROT</name>
<dbReference type="PROSITE" id="PS00607">
    <property type="entry name" value="PDEASE_II"/>
    <property type="match status" value="1"/>
</dbReference>
<dbReference type="EMBL" id="CP050139">
    <property type="protein sequence ID" value="QIP37022.1"/>
    <property type="molecule type" value="Genomic_DNA"/>
</dbReference>
<organism evidence="6 7">
    <name type="scientific">Komagataeibacter rhaeticus</name>
    <dbReference type="NCBI Taxonomy" id="215221"/>
    <lineage>
        <taxon>Bacteria</taxon>
        <taxon>Pseudomonadati</taxon>
        <taxon>Pseudomonadota</taxon>
        <taxon>Alphaproteobacteria</taxon>
        <taxon>Acetobacterales</taxon>
        <taxon>Acetobacteraceae</taxon>
        <taxon>Komagataeibacter</taxon>
    </lineage>
</organism>
<dbReference type="Gene3D" id="3.60.15.10">
    <property type="entry name" value="Ribonuclease Z/Hydroxyacylglutathione hydrolase-like"/>
    <property type="match status" value="1"/>
</dbReference>
<keyword evidence="5" id="KW-0732">Signal</keyword>
<evidence type="ECO:0000256" key="2">
    <source>
        <dbReference type="ARBA" id="ARBA00023149"/>
    </source>
</evidence>
<sequence>MGMLTALVVGAAPLPAIAAGFDITVLGARGGLEDGNLSAYMVHPIGDPRAVLCDAGSVLHGLQVADRHGALDDVPMPTEAPETRPGYVLHHVIRGYLVSHAHLDHVAGLVLVSPDDSAKPIYALPSVNMVLSRDLFNGAVWPNNGDRGAPPQLGLYHYQDIVAGRPVGLAGTGMRVTAFPLSHGSVESTAFLLRSGGDAMLYLGDTGADAVEHSTRLRALWQAVAPLVRAHRLRGIVIECSYDDTHPDTQLWGHLSPRWLLRELAALQDIAHTPLRGMPVLVAHMKPSLRRGPDPVAVIPAELRSGNDMGVDFIVPEQGMRLRWGR</sequence>
<comment type="similarity">
    <text evidence="3 4">Belongs to the cyclic nucleotide phosphodiesterase class-II family.</text>
</comment>
<dbReference type="SUPFAM" id="SSF56281">
    <property type="entry name" value="Metallo-hydrolase/oxidoreductase"/>
    <property type="match status" value="1"/>
</dbReference>
<dbReference type="Proteomes" id="UP000502533">
    <property type="component" value="Chromosome"/>
</dbReference>
<evidence type="ECO:0000256" key="3">
    <source>
        <dbReference type="ARBA" id="ARBA00025762"/>
    </source>
</evidence>
<evidence type="ECO:0000256" key="5">
    <source>
        <dbReference type="SAM" id="SignalP"/>
    </source>
</evidence>
<accession>A0A858JMV2</accession>
<dbReference type="GO" id="GO:0004115">
    <property type="term" value="F:3',5'-cyclic-AMP phosphodiesterase activity"/>
    <property type="evidence" value="ECO:0007669"/>
    <property type="project" value="UniProtKB-UniRule"/>
</dbReference>
<dbReference type="PIRSF" id="PIRSF000962">
    <property type="entry name" value="Cyc_nuc_PDEase"/>
    <property type="match status" value="1"/>
</dbReference>
<dbReference type="CDD" id="cd07735">
    <property type="entry name" value="class_II_PDE_MBL-fold"/>
    <property type="match status" value="1"/>
</dbReference>
<dbReference type="GO" id="GO:1902660">
    <property type="term" value="P:negative regulation of glucose mediated signaling pathway"/>
    <property type="evidence" value="ECO:0007669"/>
    <property type="project" value="TreeGrafter"/>
</dbReference>
<dbReference type="GO" id="GO:0047555">
    <property type="term" value="F:3',5'-cyclic-GMP phosphodiesterase activity"/>
    <property type="evidence" value="ECO:0007669"/>
    <property type="project" value="TreeGrafter"/>
</dbReference>
<protein>
    <submittedName>
        <fullName evidence="6">3',5'-cyclic-nucleotide phosphodiesterase</fullName>
    </submittedName>
</protein>
<dbReference type="PANTHER" id="PTHR28283:SF1">
    <property type="entry name" value="3',5'-CYCLIC-NUCLEOTIDE PHOSPHODIESTERASE 1"/>
    <property type="match status" value="1"/>
</dbReference>
<evidence type="ECO:0000256" key="4">
    <source>
        <dbReference type="PIRNR" id="PIRNR000962"/>
    </source>
</evidence>
<dbReference type="KEGG" id="kre:GWK63_08280"/>
<keyword evidence="2 4" id="KW-0114">cAMP</keyword>
<proteinExistence type="inferred from homology"/>
<dbReference type="PANTHER" id="PTHR28283">
    <property type="entry name" value="3',5'-CYCLIC-NUCLEOTIDE PHOSPHODIESTERASE 1"/>
    <property type="match status" value="1"/>
</dbReference>
<dbReference type="InterPro" id="IPR000396">
    <property type="entry name" value="Pdiesterase2"/>
</dbReference>
<dbReference type="InterPro" id="IPR024225">
    <property type="entry name" value="cAMP-PdiesteraseII_CS"/>
</dbReference>